<feature type="transmembrane region" description="Helical" evidence="7">
    <location>
        <begin position="169"/>
        <end position="186"/>
    </location>
</feature>
<feature type="transmembrane region" description="Helical" evidence="7">
    <location>
        <begin position="229"/>
        <end position="256"/>
    </location>
</feature>
<keyword evidence="4 7" id="KW-0812">Transmembrane</keyword>
<dbReference type="STRING" id="1033810.HLPCO_002351"/>
<organism evidence="9 10">
    <name type="scientific">Haloplasma contractile SSD-17B</name>
    <dbReference type="NCBI Taxonomy" id="1033810"/>
    <lineage>
        <taxon>Bacteria</taxon>
        <taxon>Bacillati</taxon>
        <taxon>Mycoplasmatota</taxon>
        <taxon>Mollicutes</taxon>
        <taxon>Haloplasmatales</taxon>
        <taxon>Haloplasmataceae</taxon>
        <taxon>Haloplasma</taxon>
    </lineage>
</organism>
<dbReference type="GO" id="GO:0055085">
    <property type="term" value="P:transmembrane transport"/>
    <property type="evidence" value="ECO:0007669"/>
    <property type="project" value="InterPro"/>
</dbReference>
<proteinExistence type="inferred from homology"/>
<dbReference type="FunCoup" id="U2FFF1">
    <property type="interactions" value="169"/>
</dbReference>
<dbReference type="PANTHER" id="PTHR30465:SF74">
    <property type="entry name" value="OLIGOPEPTIDE TRANSPORT SYSTEM PERMEASE PROTEIN OPPB"/>
    <property type="match status" value="1"/>
</dbReference>
<keyword evidence="3" id="KW-1003">Cell membrane</keyword>
<evidence type="ECO:0000313" key="9">
    <source>
        <dbReference type="EMBL" id="ERJ11650.1"/>
    </source>
</evidence>
<evidence type="ECO:0000313" key="10">
    <source>
        <dbReference type="Proteomes" id="UP000005707"/>
    </source>
</evidence>
<feature type="transmembrane region" description="Helical" evidence="7">
    <location>
        <begin position="100"/>
        <end position="121"/>
    </location>
</feature>
<evidence type="ECO:0000256" key="6">
    <source>
        <dbReference type="ARBA" id="ARBA00023136"/>
    </source>
</evidence>
<dbReference type="AlphaFoldDB" id="U2FFF1"/>
<dbReference type="InterPro" id="IPR035906">
    <property type="entry name" value="MetI-like_sf"/>
</dbReference>
<keyword evidence="10" id="KW-1185">Reference proteome</keyword>
<dbReference type="Gene3D" id="1.10.3720.10">
    <property type="entry name" value="MetI-like"/>
    <property type="match status" value="1"/>
</dbReference>
<reference evidence="9 10" key="2">
    <citation type="journal article" date="2013" name="PLoS ONE">
        <title>INDIGO - INtegrated Data Warehouse of MIcrobial GenOmes with Examples from the Red Sea Extremophiles.</title>
        <authorList>
            <person name="Alam I."/>
            <person name="Antunes A."/>
            <person name="Kamau A.A."/>
            <person name="Ba Alawi W."/>
            <person name="Kalkatawi M."/>
            <person name="Stingl U."/>
            <person name="Bajic V.B."/>
        </authorList>
    </citation>
    <scope>NUCLEOTIDE SEQUENCE [LARGE SCALE GENOMIC DNA]</scope>
    <source>
        <strain evidence="9 10">SSD-17B</strain>
    </source>
</reference>
<keyword evidence="2 7" id="KW-0813">Transport</keyword>
<dbReference type="InterPro" id="IPR045621">
    <property type="entry name" value="BPD_transp_1_N"/>
</dbReference>
<dbReference type="PROSITE" id="PS50928">
    <property type="entry name" value="ABC_TM1"/>
    <property type="match status" value="1"/>
</dbReference>
<accession>U2FFF1</accession>
<keyword evidence="6 7" id="KW-0472">Membrane</keyword>
<feature type="domain" description="ABC transmembrane type-1" evidence="8">
    <location>
        <begin position="94"/>
        <end position="294"/>
    </location>
</feature>
<dbReference type="PANTHER" id="PTHR30465">
    <property type="entry name" value="INNER MEMBRANE ABC TRANSPORTER"/>
    <property type="match status" value="1"/>
</dbReference>
<dbReference type="Pfam" id="PF19300">
    <property type="entry name" value="BPD_transp_1_N"/>
    <property type="match status" value="1"/>
</dbReference>
<dbReference type="OrthoDB" id="9773221at2"/>
<dbReference type="RefSeq" id="WP_008825411.1">
    <property type="nucleotide sequence ID" value="NZ_AFNU02000009.1"/>
</dbReference>
<evidence type="ECO:0000256" key="4">
    <source>
        <dbReference type="ARBA" id="ARBA00022692"/>
    </source>
</evidence>
<evidence type="ECO:0000259" key="8">
    <source>
        <dbReference type="PROSITE" id="PS50928"/>
    </source>
</evidence>
<evidence type="ECO:0000256" key="3">
    <source>
        <dbReference type="ARBA" id="ARBA00022475"/>
    </source>
</evidence>
<dbReference type="EMBL" id="AFNU02000009">
    <property type="protein sequence ID" value="ERJ11650.1"/>
    <property type="molecule type" value="Genomic_DNA"/>
</dbReference>
<feature type="transmembrane region" description="Helical" evidence="7">
    <location>
        <begin position="276"/>
        <end position="297"/>
    </location>
</feature>
<keyword evidence="5 7" id="KW-1133">Transmembrane helix</keyword>
<dbReference type="SUPFAM" id="SSF161098">
    <property type="entry name" value="MetI-like"/>
    <property type="match status" value="1"/>
</dbReference>
<feature type="transmembrane region" description="Helical" evidence="7">
    <location>
        <begin position="133"/>
        <end position="157"/>
    </location>
</feature>
<dbReference type="Proteomes" id="UP000005707">
    <property type="component" value="Unassembled WGS sequence"/>
</dbReference>
<protein>
    <submittedName>
        <fullName evidence="9">Oligopeptide ABC transporter permease component protein</fullName>
    </submittedName>
</protein>
<dbReference type="eggNOG" id="COG0601">
    <property type="taxonomic scope" value="Bacteria"/>
</dbReference>
<evidence type="ECO:0000256" key="7">
    <source>
        <dbReference type="RuleBase" id="RU363032"/>
    </source>
</evidence>
<evidence type="ECO:0000256" key="1">
    <source>
        <dbReference type="ARBA" id="ARBA00004651"/>
    </source>
</evidence>
<dbReference type="CDD" id="cd06261">
    <property type="entry name" value="TM_PBP2"/>
    <property type="match status" value="1"/>
</dbReference>
<comment type="subcellular location">
    <subcellularLocation>
        <location evidence="1 7">Cell membrane</location>
        <topology evidence="1 7">Multi-pass membrane protein</topology>
    </subcellularLocation>
</comment>
<evidence type="ECO:0000256" key="2">
    <source>
        <dbReference type="ARBA" id="ARBA00022448"/>
    </source>
</evidence>
<evidence type="ECO:0000256" key="5">
    <source>
        <dbReference type="ARBA" id="ARBA00022989"/>
    </source>
</evidence>
<name>U2FFF1_9MOLU</name>
<comment type="caution">
    <text evidence="9">The sequence shown here is derived from an EMBL/GenBank/DDBJ whole genome shotgun (WGS) entry which is preliminary data.</text>
</comment>
<sequence length="305" mass="33598">MGSYYLKRFLYSILTLFIIITIVFFMLRTVPGGPFSKEKPLPPKTEAKLEAQYGLDDPVYIQYFKYLGNLVRGDLGVSLKDPAYSVNQLLADGIQYTAKIGLLAAVVITVIGIPLGIISALRANTAVDYGSMFLATLGITIPSFVIGSLFILMAQYVEWIPVGGLDEPIAYVGPVIALSGYSLAFITRLTRSSMLEVVGQDYIRTARANGLSKRKVVFKHALKNSLIPVVTYTGPMIAALLTGSFVVEKIFVINGIGRFFTDSVSNRDYTLTMGVTIFYASFYIFMVLLVDIIYSLIDPRIKVSK</sequence>
<dbReference type="GO" id="GO:0005886">
    <property type="term" value="C:plasma membrane"/>
    <property type="evidence" value="ECO:0007669"/>
    <property type="project" value="UniProtKB-SubCell"/>
</dbReference>
<gene>
    <name evidence="9" type="ORF">HLPCO_002351</name>
</gene>
<dbReference type="Pfam" id="PF00528">
    <property type="entry name" value="BPD_transp_1"/>
    <property type="match status" value="1"/>
</dbReference>
<dbReference type="InParanoid" id="U2FFF1"/>
<feature type="transmembrane region" description="Helical" evidence="7">
    <location>
        <begin position="9"/>
        <end position="27"/>
    </location>
</feature>
<reference evidence="9 10" key="1">
    <citation type="journal article" date="2011" name="J. Bacteriol.">
        <title>Genome sequence of Haloplasma contractile, an unusual contractile bacterium from a deep-sea anoxic brine lake.</title>
        <authorList>
            <person name="Antunes A."/>
            <person name="Alam I."/>
            <person name="El Dorry H."/>
            <person name="Siam R."/>
            <person name="Robertson A."/>
            <person name="Bajic V.B."/>
            <person name="Stingl U."/>
        </authorList>
    </citation>
    <scope>NUCLEOTIDE SEQUENCE [LARGE SCALE GENOMIC DNA]</scope>
    <source>
        <strain evidence="9 10">SSD-17B</strain>
    </source>
</reference>
<dbReference type="InterPro" id="IPR000515">
    <property type="entry name" value="MetI-like"/>
</dbReference>
<comment type="similarity">
    <text evidence="7">Belongs to the binding-protein-dependent transport system permease family.</text>
</comment>